<evidence type="ECO:0000256" key="7">
    <source>
        <dbReference type="ARBA" id="ARBA00022984"/>
    </source>
</evidence>
<dbReference type="InterPro" id="IPR036138">
    <property type="entry name" value="PBP_dimer_sf"/>
</dbReference>
<keyword evidence="15" id="KW-1185">Reference proteome</keyword>
<keyword evidence="6" id="KW-0133">Cell shape</keyword>
<evidence type="ECO:0000256" key="3">
    <source>
        <dbReference type="ARBA" id="ARBA00007171"/>
    </source>
</evidence>
<dbReference type="GO" id="GO:0071555">
    <property type="term" value="P:cell wall organization"/>
    <property type="evidence" value="ECO:0007669"/>
    <property type="project" value="UniProtKB-KW"/>
</dbReference>
<keyword evidence="8 11" id="KW-1133">Transmembrane helix</keyword>
<dbReference type="GO" id="GO:0016740">
    <property type="term" value="F:transferase activity"/>
    <property type="evidence" value="ECO:0007669"/>
    <property type="project" value="UniProtKB-KW"/>
</dbReference>
<dbReference type="RefSeq" id="WP_115482404.1">
    <property type="nucleotide sequence ID" value="NZ_QRCT01000034.1"/>
</dbReference>
<sequence length="961" mass="108146">MFNYIKEVILSIVKSRFFILAVTFVLLFVVLILRLFKLQIVNGEQYMKDFTMTIKKEKEIPSTRGNIYDRDGELLAYNELAYSVTIVDSGNYNKMAEKNEQLNKIIYDTIKMLEKNGETIVSDFNIIIDNNKLKYSVEGTKLKRFLADIFGYKSIDSLEYNKKLKVDEAKISAPRLFEHLCSKDMYGISDKYSKKDALKILNIRYNMYQNRFKKYVGTTIATQVKEETVALIKENKNELQGVDIEESTIRKYVDSEYFASIIGYTGKVSTEELEELNKEKKTYDMNDVIGKAGIESNMESELQGKKGSETLYVNNVGKVIETAETVDPISGNDVYLSINKNLQIAVYKMLEQKLAGILYNKIINASMDQVNSSNENKSASDLDISIDHVYNALINNNVIDISRFSLENASESEKSLYQSFLTHLDTSLNEINNQLISEAPPSYKDSGTQMQSYISYIESMLKTNEVLLKDSIDTADETYLIWQKEEISFKEYLQYAIAQNWIDISKLKVDSKYADSSEIYTALLAYIQETLREDTGFHKKVYKSLIQNHIVSGVDICMVLYDQCVLDSNDASKTQLASGELDPYTFMKEQIKTLKITPGQLALDPCSGSCVITNPNNGEILAAVSYPGYDNNRLANTVDSAYFSQLNKDLSLPLYNHATQETTAPGSTFKMVTAVAGLTEGKIDPYKEIKDLGKFEKIKPSPECWIYKKGHQTHGSINVSQAIEVSCNYFFYEVGYQLSSVNGTYNQDQGISMLQKYAAMFGLDQYSGIEIPETKPHMSDEYPVTSAIGQGNHTYTTSQLARYVTTVANSGTCYDISLIDKVKDNKGKLVKDYTPKIHSQLDDVSESTWNAVHEGMKLVVNKEHKDIFSDINNTITLAGKTGTAQQITTRANHALFVGYSSQNTPGASPDIAFATRIAFGYSSSNAADFMSDVIRYYYKIADENTLINGEAKTNNTNLGGD</sequence>
<keyword evidence="5 11" id="KW-0812">Transmembrane</keyword>
<evidence type="ECO:0000256" key="4">
    <source>
        <dbReference type="ARBA" id="ARBA00022475"/>
    </source>
</evidence>
<evidence type="ECO:0000256" key="11">
    <source>
        <dbReference type="SAM" id="Phobius"/>
    </source>
</evidence>
<dbReference type="SUPFAM" id="SSF56519">
    <property type="entry name" value="Penicillin binding protein dimerisation domain"/>
    <property type="match status" value="1"/>
</dbReference>
<feature type="domain" description="Penicillin-binding protein transpeptidase" evidence="12">
    <location>
        <begin position="608"/>
        <end position="905"/>
    </location>
</feature>
<evidence type="ECO:0000256" key="8">
    <source>
        <dbReference type="ARBA" id="ARBA00022989"/>
    </source>
</evidence>
<dbReference type="GO" id="GO:0009252">
    <property type="term" value="P:peptidoglycan biosynthetic process"/>
    <property type="evidence" value="ECO:0007669"/>
    <property type="project" value="UniProtKB-KW"/>
</dbReference>
<keyword evidence="9 11" id="KW-0472">Membrane</keyword>
<dbReference type="InterPro" id="IPR005311">
    <property type="entry name" value="PBP_dimer"/>
</dbReference>
<evidence type="ECO:0000256" key="9">
    <source>
        <dbReference type="ARBA" id="ARBA00023136"/>
    </source>
</evidence>
<dbReference type="PANTHER" id="PTHR30627:SF2">
    <property type="entry name" value="PEPTIDOGLYCAN D,D-TRANSPEPTIDASE MRDA"/>
    <property type="match status" value="1"/>
</dbReference>
<evidence type="ECO:0000259" key="13">
    <source>
        <dbReference type="Pfam" id="PF03717"/>
    </source>
</evidence>
<dbReference type="Pfam" id="PF00905">
    <property type="entry name" value="Transpeptidase"/>
    <property type="match status" value="1"/>
</dbReference>
<dbReference type="SUPFAM" id="SSF56601">
    <property type="entry name" value="beta-lactamase/transpeptidase-like"/>
    <property type="match status" value="1"/>
</dbReference>
<dbReference type="Gene3D" id="3.90.1310.10">
    <property type="entry name" value="Penicillin-binding protein 2a (Domain 2)"/>
    <property type="match status" value="2"/>
</dbReference>
<comment type="subcellular location">
    <subcellularLocation>
        <location evidence="2">Cell membrane</location>
    </subcellularLocation>
    <subcellularLocation>
        <location evidence="1">Membrane</location>
        <topology evidence="1">Single-pass membrane protein</topology>
    </subcellularLocation>
</comment>
<dbReference type="InterPro" id="IPR012338">
    <property type="entry name" value="Beta-lactam/transpept-like"/>
</dbReference>
<reference evidence="14 15" key="1">
    <citation type="submission" date="2018-07" db="EMBL/GenBank/DDBJ databases">
        <title>Anaerosacharophilus polymeroproducens gen. nov. sp. nov., an anaerobic bacterium isolated from salt field.</title>
        <authorList>
            <person name="Kim W."/>
            <person name="Yang S.-H."/>
            <person name="Oh J."/>
            <person name="Lee J.-H."/>
            <person name="Kwon K.K."/>
        </authorList>
    </citation>
    <scope>NUCLEOTIDE SEQUENCE [LARGE SCALE GENOMIC DNA]</scope>
    <source>
        <strain evidence="14 15">MCWD5</strain>
    </source>
</reference>
<protein>
    <submittedName>
        <fullName evidence="14">Peptidoglycan glycosyltransferase</fullName>
    </submittedName>
</protein>
<evidence type="ECO:0000256" key="10">
    <source>
        <dbReference type="ARBA" id="ARBA00023316"/>
    </source>
</evidence>
<dbReference type="InterPro" id="IPR001460">
    <property type="entry name" value="PCN-bd_Tpept"/>
</dbReference>
<proteinExistence type="inferred from homology"/>
<name>A0A371AU43_9FIRM</name>
<comment type="caution">
    <text evidence="14">The sequence shown here is derived from an EMBL/GenBank/DDBJ whole genome shotgun (WGS) entry which is preliminary data.</text>
</comment>
<dbReference type="EMBL" id="QRCT01000034">
    <property type="protein sequence ID" value="RDU23062.1"/>
    <property type="molecule type" value="Genomic_DNA"/>
</dbReference>
<evidence type="ECO:0000259" key="12">
    <source>
        <dbReference type="Pfam" id="PF00905"/>
    </source>
</evidence>
<dbReference type="GO" id="GO:0008658">
    <property type="term" value="F:penicillin binding"/>
    <property type="evidence" value="ECO:0007669"/>
    <property type="project" value="InterPro"/>
</dbReference>
<dbReference type="PANTHER" id="PTHR30627">
    <property type="entry name" value="PEPTIDOGLYCAN D,D-TRANSPEPTIDASE"/>
    <property type="match status" value="1"/>
</dbReference>
<evidence type="ECO:0000256" key="1">
    <source>
        <dbReference type="ARBA" id="ARBA00004167"/>
    </source>
</evidence>
<keyword evidence="10" id="KW-0961">Cell wall biogenesis/degradation</keyword>
<dbReference type="Proteomes" id="UP000255036">
    <property type="component" value="Unassembled WGS sequence"/>
</dbReference>
<dbReference type="GO" id="GO:0008360">
    <property type="term" value="P:regulation of cell shape"/>
    <property type="evidence" value="ECO:0007669"/>
    <property type="project" value="UniProtKB-KW"/>
</dbReference>
<evidence type="ECO:0000313" key="14">
    <source>
        <dbReference type="EMBL" id="RDU23062.1"/>
    </source>
</evidence>
<gene>
    <name evidence="14" type="ORF">DWV06_11915</name>
</gene>
<evidence type="ECO:0000256" key="2">
    <source>
        <dbReference type="ARBA" id="ARBA00004236"/>
    </source>
</evidence>
<dbReference type="Gene3D" id="3.40.710.10">
    <property type="entry name" value="DD-peptidase/beta-lactamase superfamily"/>
    <property type="match status" value="1"/>
</dbReference>
<evidence type="ECO:0000313" key="15">
    <source>
        <dbReference type="Proteomes" id="UP000255036"/>
    </source>
</evidence>
<dbReference type="Pfam" id="PF03717">
    <property type="entry name" value="PBP_dimer"/>
    <property type="match status" value="1"/>
</dbReference>
<accession>A0A371AU43</accession>
<evidence type="ECO:0000256" key="6">
    <source>
        <dbReference type="ARBA" id="ARBA00022960"/>
    </source>
</evidence>
<comment type="similarity">
    <text evidence="3">Belongs to the transpeptidase family.</text>
</comment>
<dbReference type="AlphaFoldDB" id="A0A371AU43"/>
<feature type="domain" description="Penicillin-binding protein dimerisation" evidence="13">
    <location>
        <begin position="60"/>
        <end position="322"/>
    </location>
</feature>
<evidence type="ECO:0000256" key="5">
    <source>
        <dbReference type="ARBA" id="ARBA00022692"/>
    </source>
</evidence>
<organism evidence="14 15">
    <name type="scientific">Anaerosacchariphilus polymeriproducens</name>
    <dbReference type="NCBI Taxonomy" id="1812858"/>
    <lineage>
        <taxon>Bacteria</taxon>
        <taxon>Bacillati</taxon>
        <taxon>Bacillota</taxon>
        <taxon>Clostridia</taxon>
        <taxon>Lachnospirales</taxon>
        <taxon>Lachnospiraceae</taxon>
        <taxon>Anaerosacchariphilus</taxon>
    </lineage>
</organism>
<keyword evidence="7" id="KW-0573">Peptidoglycan synthesis</keyword>
<dbReference type="OrthoDB" id="9757901at2"/>
<keyword evidence="14" id="KW-0808">Transferase</keyword>
<dbReference type="GO" id="GO:0071972">
    <property type="term" value="F:peptidoglycan L,D-transpeptidase activity"/>
    <property type="evidence" value="ECO:0007669"/>
    <property type="project" value="TreeGrafter"/>
</dbReference>
<dbReference type="InterPro" id="IPR050515">
    <property type="entry name" value="Beta-lactam/transpept"/>
</dbReference>
<feature type="transmembrane region" description="Helical" evidence="11">
    <location>
        <begin position="17"/>
        <end position="36"/>
    </location>
</feature>
<dbReference type="GO" id="GO:0005886">
    <property type="term" value="C:plasma membrane"/>
    <property type="evidence" value="ECO:0007669"/>
    <property type="project" value="UniProtKB-SubCell"/>
</dbReference>
<keyword evidence="4" id="KW-1003">Cell membrane</keyword>